<evidence type="ECO:0000256" key="6">
    <source>
        <dbReference type="ARBA" id="ARBA00023464"/>
    </source>
</evidence>
<accession>A0ABQ8AC57</accession>
<proteinExistence type="predicted"/>
<feature type="transmembrane region" description="Helical" evidence="7">
    <location>
        <begin position="124"/>
        <end position="142"/>
    </location>
</feature>
<comment type="caution">
    <text evidence="9">The sequence shown here is derived from an EMBL/GenBank/DDBJ whole genome shotgun (WGS) entry which is preliminary data.</text>
</comment>
<evidence type="ECO:0000256" key="5">
    <source>
        <dbReference type="ARBA" id="ARBA00023337"/>
    </source>
</evidence>
<organism evidence="9 10">
    <name type="scientific">Brassica napus</name>
    <name type="common">Rape</name>
    <dbReference type="NCBI Taxonomy" id="3708"/>
    <lineage>
        <taxon>Eukaryota</taxon>
        <taxon>Viridiplantae</taxon>
        <taxon>Streptophyta</taxon>
        <taxon>Embryophyta</taxon>
        <taxon>Tracheophyta</taxon>
        <taxon>Spermatophyta</taxon>
        <taxon>Magnoliopsida</taxon>
        <taxon>eudicotyledons</taxon>
        <taxon>Gunneridae</taxon>
        <taxon>Pentapetalae</taxon>
        <taxon>rosids</taxon>
        <taxon>malvids</taxon>
        <taxon>Brassicales</taxon>
        <taxon>Brassicaceae</taxon>
        <taxon>Brassiceae</taxon>
        <taxon>Brassica</taxon>
    </lineage>
</organism>
<keyword evidence="2" id="KW-0926">Vacuole</keyword>
<evidence type="ECO:0000313" key="10">
    <source>
        <dbReference type="Proteomes" id="UP000824890"/>
    </source>
</evidence>
<evidence type="ECO:0000256" key="7">
    <source>
        <dbReference type="SAM" id="Phobius"/>
    </source>
</evidence>
<evidence type="ECO:0000313" key="9">
    <source>
        <dbReference type="EMBL" id="KAH0889630.1"/>
    </source>
</evidence>
<keyword evidence="7" id="KW-0812">Transmembrane</keyword>
<dbReference type="InterPro" id="IPR043573">
    <property type="entry name" value="Fig4-like"/>
</dbReference>
<protein>
    <recommendedName>
        <fullName evidence="8">SAC domain-containing protein</fullName>
    </recommendedName>
</protein>
<sequence>NGGSTSSSSGLSSSSLQASMQEFKLFETQLNFYMIGWNGNGVYRVLKLDRIDTSDLNITDIISVRMPPPIPEKNATSCLNGYTKATRPHAASNWSLSVMASLVLCRLCSLKDTFFYLYRVFSQFYFFVLHIYVVSGFIKFLGPYSMLVITERREICQICGHMVYEVSKSEIISLRNSSVLSNIANSRDENVCFHLPFTILCHFFVCSKLIVEESFCFSFLFGEKRVSTCVYLLHTFDLCMNCSHNLYVSLSGVSHMLINRYKKLMCMVDLTNDFFFSYSFNIMRSFQKNLCNHESGATLYKKMFVWNEFLTRGIRHQLWNTAWTVALVYGFFKQVQLYFLLLTAKE</sequence>
<dbReference type="Pfam" id="PF02383">
    <property type="entry name" value="Syja_N"/>
    <property type="match status" value="1"/>
</dbReference>
<reference evidence="9 10" key="1">
    <citation type="submission" date="2021-05" db="EMBL/GenBank/DDBJ databases">
        <title>Genome Assembly of Synthetic Allotetraploid Brassica napus Reveals Homoeologous Exchanges between Subgenomes.</title>
        <authorList>
            <person name="Davis J.T."/>
        </authorList>
    </citation>
    <scope>NUCLEOTIDE SEQUENCE [LARGE SCALE GENOMIC DNA]</scope>
    <source>
        <strain evidence="10">cv. Da-Ae</strain>
        <tissue evidence="9">Seedling</tissue>
    </source>
</reference>
<dbReference type="PROSITE" id="PS50275">
    <property type="entry name" value="SAC"/>
    <property type="match status" value="1"/>
</dbReference>
<feature type="domain" description="SAC" evidence="8">
    <location>
        <begin position="265"/>
        <end position="346"/>
    </location>
</feature>
<comment type="catalytic activity">
    <reaction evidence="5">
        <text>a 1,2-diacyl-sn-glycero-3-phospho-(1D-myo-inositol-3,5-bisphosphate) + H2O = a 1,2-diacyl-sn-glycero-3-phospho-(1D-myo-inositol-3-phosphate) + phosphate</text>
        <dbReference type="Rhea" id="RHEA:32955"/>
        <dbReference type="ChEBI" id="CHEBI:15377"/>
        <dbReference type="ChEBI" id="CHEBI:43474"/>
        <dbReference type="ChEBI" id="CHEBI:57923"/>
        <dbReference type="ChEBI" id="CHEBI:58088"/>
    </reaction>
</comment>
<keyword evidence="7" id="KW-1133">Transmembrane helix</keyword>
<evidence type="ECO:0000259" key="8">
    <source>
        <dbReference type="PROSITE" id="PS50275"/>
    </source>
</evidence>
<dbReference type="InterPro" id="IPR002013">
    <property type="entry name" value="SAC_dom"/>
</dbReference>
<evidence type="ECO:0000256" key="3">
    <source>
        <dbReference type="ARBA" id="ARBA00022801"/>
    </source>
</evidence>
<dbReference type="Proteomes" id="UP000824890">
    <property type="component" value="Unassembled WGS sequence"/>
</dbReference>
<comment type="subcellular location">
    <subcellularLocation>
        <location evidence="1">Vacuole membrane</location>
        <topology evidence="1">Peripheral membrane protein</topology>
    </subcellularLocation>
</comment>
<evidence type="ECO:0000256" key="2">
    <source>
        <dbReference type="ARBA" id="ARBA00022554"/>
    </source>
</evidence>
<dbReference type="PANTHER" id="PTHR45738:SF25">
    <property type="entry name" value="PHOSPHOINOSITIDE PHOSPHATASE SAC3-RELATED"/>
    <property type="match status" value="1"/>
</dbReference>
<evidence type="ECO:0000256" key="4">
    <source>
        <dbReference type="ARBA" id="ARBA00023136"/>
    </source>
</evidence>
<keyword evidence="3" id="KW-0378">Hydrolase</keyword>
<comment type="subunit">
    <text evidence="6">Component of the PI(3,5)P2 regulatory complex at least composed of ATG18, SAC/FIG4, FAB1 and VAC14.</text>
</comment>
<dbReference type="EMBL" id="JAGKQM010000013">
    <property type="protein sequence ID" value="KAH0889630.1"/>
    <property type="molecule type" value="Genomic_DNA"/>
</dbReference>
<dbReference type="PANTHER" id="PTHR45738">
    <property type="entry name" value="POLYPHOSPHOINOSITIDE PHOSPHATASE"/>
    <property type="match status" value="1"/>
</dbReference>
<gene>
    <name evidence="9" type="ORF">HID58_052059</name>
</gene>
<keyword evidence="10" id="KW-1185">Reference proteome</keyword>
<feature type="non-terminal residue" evidence="9">
    <location>
        <position position="1"/>
    </location>
</feature>
<evidence type="ECO:0000256" key="1">
    <source>
        <dbReference type="ARBA" id="ARBA00004148"/>
    </source>
</evidence>
<name>A0ABQ8AC57_BRANA</name>
<keyword evidence="4 7" id="KW-0472">Membrane</keyword>